<dbReference type="InterPro" id="IPR001650">
    <property type="entry name" value="Helicase_C-like"/>
</dbReference>
<dbReference type="PANTHER" id="PTHR14950">
    <property type="entry name" value="DICER-RELATED"/>
    <property type="match status" value="1"/>
</dbReference>
<protein>
    <recommendedName>
        <fullName evidence="16">Dicer-like protein 2</fullName>
    </recommendedName>
</protein>
<keyword evidence="7" id="KW-0051">Antiviral defense</keyword>
<dbReference type="PANTHER" id="PTHR14950:SF37">
    <property type="entry name" value="ENDORIBONUCLEASE DICER"/>
    <property type="match status" value="1"/>
</dbReference>
<dbReference type="Gene3D" id="3.40.50.300">
    <property type="entry name" value="P-loop containing nucleotide triphosphate hydrolases"/>
    <property type="match status" value="2"/>
</dbReference>
<dbReference type="GO" id="GO:0005634">
    <property type="term" value="C:nucleus"/>
    <property type="evidence" value="ECO:0007669"/>
    <property type="project" value="TreeGrafter"/>
</dbReference>
<dbReference type="GeneID" id="18255425"/>
<dbReference type="InterPro" id="IPR027417">
    <property type="entry name" value="P-loop_NTPase"/>
</dbReference>
<keyword evidence="5" id="KW-0347">Helicase</keyword>
<keyword evidence="8" id="KW-0694">RNA-binding</keyword>
<dbReference type="GO" id="GO:0005524">
    <property type="term" value="F:ATP binding"/>
    <property type="evidence" value="ECO:0007669"/>
    <property type="project" value="UniProtKB-KW"/>
</dbReference>
<accession>G0S1J9</accession>
<dbReference type="OrthoDB" id="416741at2759"/>
<dbReference type="PROSITE" id="PS50142">
    <property type="entry name" value="RNASE_3_2"/>
    <property type="match status" value="3"/>
</dbReference>
<sequence length="1660" mass="185708">MPSRLEPGTIANVTKCMSRSKLTKPELRLGSGLSLSRSSRLAHTNRGARHSAASASSSSCELHHVLTQDRTKSRTGDVRGIPNSTSLLSDPPGAPIASQEPNFKSFHAQPQPYGRRITRPAPTMTSYMPLRSLSQTRAMSATTTDDELSCSSSASDSEAVSAQLSREVETADAVPREDSPSRMSVTASPPSPPPPITPRAYQLEMLEESLKQNVIVAMDTGSGKTQVAILRIQYELERSDKVVWFLAPTVPLCHQQHVVIQTQLPAVTTRLICGDDDIETWSAIPGVWDGVLKHTRVIVSTYQILFDAVAHALVPLSALSLIVIDEAHHCIKMNPVSRVMKEHYAPLKAKGAQVPAVLGLTASPVMRTNPADLEKLEQTLFAVCKTPSRHRAELMQMVTKPDLVTVTYPGDPQGQVPEPPVLGRLIAAYRGMQLAQDPYIQHLVMDGSQRSRAKLQKVVSKRKTRSMEHMYALCIRTKDMLQRLGPWAAEYYIHEVISAFFDDPEASTGPLDEEEVELYNPIFEYNLQVQERRYISSILSQVNAQPPATTDQGPSPLSPKILALLDVLESFAKDDPSRKPVGIIFVRERATAAVLSHILSIHPRTAPHYRVACMVGGTTRVPGSGGGSRSNKRREYIDLIKKGKDDGLEALQAFRQGEVNLVVATSVLEEGIDVPACNLVVCFDVPENLKSFIQRRGRARMGVSKLVLMVPEGEQAKGWDEREREMKEMYEDDMRVVRIVEEIENGIVVETEKEDEYPVLRDPETGAQVTLHDAKAHLEHFCGTLRSSTSAFTELRPFYILHGEHGQSVNTFAPVPLRATVHLPVVLPPELRRIEGIRSWLSEADACRDAAFQAYQKLYEAGLVGKHLLPIREESVFGELESRDGLANVKDVMDPWVAVAQAWRQSKKLWKRGMTLTRVRDGEQIRWEVVLPVEVPRMEKFFMFYDKETSWEVTMDQDQEAIDRPEDTQTEPDDTPALLSLAFSHRFRILGKGEYVLRLLCPSLPSSLTFQGRVTERLLKRHPDHLLRWVHDRNYPFGDHTFLPPREPENEPQVGMRKVLPHKAGFFRKNSAPDAMPVSMGQNGEPKFDRIVPLREVVMDAVPAKYAEAALMIPALLVVLGDHLLARDLLTERLREKTGMGGDDLGNVVRALWASGAQRPGDYENMEFLGDALLKFLTTVNCEAKYLTYPEGFLSPIKDRIVSNMRFFRAAVGFGLDRYIIDAKMVQKRWRPPTISSILGRPPSVTAPRQLSTKTVADVVEALVGAAYLSGGTDRALTCVPLFLPDVPIDWLPVGRCRDILFNHAAADDPLPKTMRRIEEQLLGYEFKKKSLLVEALTHSSCPAGPGVRGSLDRLELLGDALLDFLVATKLYELYKCNVDGQQQMVVPYILHIMKSALVNQDIMAVLILEEWTILQEELDIIAPPSPSSSQGSETAISEGNGEHSGGVTLRTRHVRVPLTAFLRHNTIQLSRFMNDTTRRYAAMRHEVQHALTHGDRYPWRLISQLRAPKVFSDVFEAVLAAVWVDSGDMDVCRRVLERVGLDRLMKRIVELGPMGVLHPREELNVLTSKMRTLGRSVGYEVFECEREEGSEGEESVMEEGKKKDKDSKRRFGCRYLVDGTVIAEVRGTRSKDEARTWVAEEACRILRREPYWLSVEEGA</sequence>
<dbReference type="GO" id="GO:0051607">
    <property type="term" value="P:defense response to virus"/>
    <property type="evidence" value="ECO:0007669"/>
    <property type="project" value="UniProtKB-KW"/>
</dbReference>
<organism evidence="15">
    <name type="scientific">Chaetomium thermophilum (strain DSM 1495 / CBS 144.50 / IMI 039719)</name>
    <name type="common">Thermochaetoides thermophila</name>
    <dbReference type="NCBI Taxonomy" id="759272"/>
    <lineage>
        <taxon>Eukaryota</taxon>
        <taxon>Fungi</taxon>
        <taxon>Dikarya</taxon>
        <taxon>Ascomycota</taxon>
        <taxon>Pezizomycotina</taxon>
        <taxon>Sordariomycetes</taxon>
        <taxon>Sordariomycetidae</taxon>
        <taxon>Sordariales</taxon>
        <taxon>Chaetomiaceae</taxon>
        <taxon>Thermochaetoides</taxon>
    </lineage>
</organism>
<dbReference type="Gene3D" id="3.30.160.380">
    <property type="entry name" value="Dicer dimerisation domain"/>
    <property type="match status" value="1"/>
</dbReference>
<dbReference type="EMBL" id="GL988039">
    <property type="protein sequence ID" value="EGS22909.1"/>
    <property type="molecule type" value="Genomic_DNA"/>
</dbReference>
<dbReference type="PROSITE" id="PS51194">
    <property type="entry name" value="HELICASE_CTER"/>
    <property type="match status" value="1"/>
</dbReference>
<name>G0S1J9_CHATD</name>
<dbReference type="InterPro" id="IPR014001">
    <property type="entry name" value="Helicase_ATP-bd"/>
</dbReference>
<dbReference type="HOGENOM" id="CLU_000907_4_6_1"/>
<dbReference type="InterPro" id="IPR005034">
    <property type="entry name" value="Dicer_dimerisation"/>
</dbReference>
<evidence type="ECO:0000256" key="3">
    <source>
        <dbReference type="ARBA" id="ARBA00022741"/>
    </source>
</evidence>
<dbReference type="CDD" id="cd00593">
    <property type="entry name" value="RIBOc"/>
    <property type="match status" value="2"/>
</dbReference>
<dbReference type="PROSITE" id="PS51192">
    <property type="entry name" value="HELICASE_ATP_BIND_1"/>
    <property type="match status" value="1"/>
</dbReference>
<feature type="domain" description="Helicase C-terminal" evidence="12">
    <location>
        <begin position="563"/>
        <end position="747"/>
    </location>
</feature>
<evidence type="ECO:0000259" key="13">
    <source>
        <dbReference type="PROSITE" id="PS51327"/>
    </source>
</evidence>
<feature type="compositionally biased region" description="Polar residues" evidence="9">
    <location>
        <begin position="1428"/>
        <end position="1438"/>
    </location>
</feature>
<dbReference type="GO" id="GO:0005737">
    <property type="term" value="C:cytoplasm"/>
    <property type="evidence" value="ECO:0007669"/>
    <property type="project" value="TreeGrafter"/>
</dbReference>
<dbReference type="Pfam" id="PF00636">
    <property type="entry name" value="Ribonuclease_3"/>
    <property type="match status" value="2"/>
</dbReference>
<dbReference type="InterPro" id="IPR000999">
    <property type="entry name" value="RNase_III_dom"/>
</dbReference>
<keyword evidence="2" id="KW-0677">Repeat</keyword>
<dbReference type="Pfam" id="PF03368">
    <property type="entry name" value="Dicer_dimer"/>
    <property type="match status" value="1"/>
</dbReference>
<evidence type="ECO:0000256" key="9">
    <source>
        <dbReference type="SAM" id="MobiDB-lite"/>
    </source>
</evidence>
<dbReference type="GO" id="GO:0030422">
    <property type="term" value="P:siRNA processing"/>
    <property type="evidence" value="ECO:0007669"/>
    <property type="project" value="TreeGrafter"/>
</dbReference>
<dbReference type="Proteomes" id="UP000008066">
    <property type="component" value="Unassembled WGS sequence"/>
</dbReference>
<dbReference type="STRING" id="759272.G0S1J9"/>
<keyword evidence="3" id="KW-0547">Nucleotide-binding</keyword>
<dbReference type="Pfam" id="PF00271">
    <property type="entry name" value="Helicase_C"/>
    <property type="match status" value="1"/>
</dbReference>
<keyword evidence="15" id="KW-1185">Reference proteome</keyword>
<dbReference type="InterPro" id="IPR011545">
    <property type="entry name" value="DEAD/DEAH_box_helicase_dom"/>
</dbReference>
<gene>
    <name evidence="14" type="ORF">CTHT_0013870</name>
</gene>
<evidence type="ECO:0000259" key="12">
    <source>
        <dbReference type="PROSITE" id="PS51194"/>
    </source>
</evidence>
<dbReference type="CDD" id="cd18802">
    <property type="entry name" value="SF2_C_dicer"/>
    <property type="match status" value="1"/>
</dbReference>
<dbReference type="SMART" id="SM00535">
    <property type="entry name" value="RIBOc"/>
    <property type="match status" value="2"/>
</dbReference>
<dbReference type="GO" id="GO:0050688">
    <property type="term" value="P:regulation of defense response to virus"/>
    <property type="evidence" value="ECO:0007669"/>
    <property type="project" value="UniProtKB-KW"/>
</dbReference>
<dbReference type="InterPro" id="IPR036389">
    <property type="entry name" value="RNase_III_sf"/>
</dbReference>
<comment type="similarity">
    <text evidence="8">Belongs to the helicase family. Dicer subfamily.</text>
</comment>
<dbReference type="InterPro" id="IPR038248">
    <property type="entry name" value="Dicer_dimer_sf"/>
</dbReference>
<dbReference type="GO" id="GO:0003723">
    <property type="term" value="F:RNA binding"/>
    <property type="evidence" value="ECO:0007669"/>
    <property type="project" value="UniProtKB-UniRule"/>
</dbReference>
<evidence type="ECO:0000313" key="15">
    <source>
        <dbReference type="Proteomes" id="UP000008066"/>
    </source>
</evidence>
<evidence type="ECO:0000256" key="8">
    <source>
        <dbReference type="PROSITE-ProRule" id="PRU00657"/>
    </source>
</evidence>
<dbReference type="Gene3D" id="1.10.1520.10">
    <property type="entry name" value="Ribonuclease III domain"/>
    <property type="match status" value="2"/>
</dbReference>
<dbReference type="KEGG" id="cthr:CTHT_0013870"/>
<dbReference type="eggNOG" id="KOG0701">
    <property type="taxonomic scope" value="Eukaryota"/>
</dbReference>
<evidence type="ECO:0000256" key="6">
    <source>
        <dbReference type="ARBA" id="ARBA00022840"/>
    </source>
</evidence>
<dbReference type="SMART" id="SM00490">
    <property type="entry name" value="HELICc"/>
    <property type="match status" value="1"/>
</dbReference>
<evidence type="ECO:0000256" key="1">
    <source>
        <dbReference type="ARBA" id="ARBA00022721"/>
    </source>
</evidence>
<dbReference type="OMA" id="CCVNLIR"/>
<keyword evidence="6" id="KW-0067">ATP-binding</keyword>
<feature type="region of interest" description="Disordered" evidence="9">
    <location>
        <begin position="1425"/>
        <end position="1447"/>
    </location>
</feature>
<evidence type="ECO:0008006" key="16">
    <source>
        <dbReference type="Google" id="ProtNLM"/>
    </source>
</evidence>
<dbReference type="GO" id="GO:0004386">
    <property type="term" value="F:helicase activity"/>
    <property type="evidence" value="ECO:0007669"/>
    <property type="project" value="UniProtKB-KW"/>
</dbReference>
<feature type="compositionally biased region" description="Low complexity" evidence="9">
    <location>
        <begin position="149"/>
        <end position="162"/>
    </location>
</feature>
<feature type="domain" description="RNase III" evidence="10">
    <location>
        <begin position="1131"/>
        <end position="1272"/>
    </location>
</feature>
<dbReference type="Pfam" id="PF00270">
    <property type="entry name" value="DEAD"/>
    <property type="match status" value="1"/>
</dbReference>
<dbReference type="RefSeq" id="XP_006691901.1">
    <property type="nucleotide sequence ID" value="XM_006691838.1"/>
</dbReference>
<keyword evidence="1" id="KW-0930">Antiviral protein</keyword>
<feature type="domain" description="Helicase ATP-binding" evidence="11">
    <location>
        <begin position="205"/>
        <end position="382"/>
    </location>
</feature>
<proteinExistence type="inferred from homology"/>
<feature type="domain" description="RNase III" evidence="10">
    <location>
        <begin position="1507"/>
        <end position="1528"/>
    </location>
</feature>
<evidence type="ECO:0000259" key="11">
    <source>
        <dbReference type="PROSITE" id="PS51192"/>
    </source>
</evidence>
<evidence type="ECO:0000259" key="10">
    <source>
        <dbReference type="PROSITE" id="PS50142"/>
    </source>
</evidence>
<dbReference type="GO" id="GO:0004525">
    <property type="term" value="F:ribonuclease III activity"/>
    <property type="evidence" value="ECO:0007669"/>
    <property type="project" value="InterPro"/>
</dbReference>
<reference evidence="14 15" key="1">
    <citation type="journal article" date="2011" name="Cell">
        <title>Insight into structure and assembly of the nuclear pore complex by utilizing the genome of a eukaryotic thermophile.</title>
        <authorList>
            <person name="Amlacher S."/>
            <person name="Sarges P."/>
            <person name="Flemming D."/>
            <person name="van Noort V."/>
            <person name="Kunze R."/>
            <person name="Devos D.P."/>
            <person name="Arumugam M."/>
            <person name="Bork P."/>
            <person name="Hurt E."/>
        </authorList>
    </citation>
    <scope>NUCLEOTIDE SEQUENCE [LARGE SCALE GENOMIC DNA]</scope>
    <source>
        <strain evidence="15">DSM 1495 / CBS 144.50 / IMI 039719</strain>
    </source>
</reference>
<keyword evidence="4" id="KW-0378">Hydrolase</keyword>
<evidence type="ECO:0000256" key="4">
    <source>
        <dbReference type="ARBA" id="ARBA00022801"/>
    </source>
</evidence>
<feature type="compositionally biased region" description="Basic and acidic residues" evidence="9">
    <location>
        <begin position="61"/>
        <end position="77"/>
    </location>
</feature>
<evidence type="ECO:0000256" key="2">
    <source>
        <dbReference type="ARBA" id="ARBA00022737"/>
    </source>
</evidence>
<evidence type="ECO:0000256" key="7">
    <source>
        <dbReference type="ARBA" id="ARBA00023118"/>
    </source>
</evidence>
<feature type="compositionally biased region" description="Basic and acidic residues" evidence="9">
    <location>
        <begin position="166"/>
        <end position="180"/>
    </location>
</feature>
<dbReference type="SUPFAM" id="SSF52540">
    <property type="entry name" value="P-loop containing nucleoside triphosphate hydrolases"/>
    <property type="match status" value="1"/>
</dbReference>
<dbReference type="SMART" id="SM00487">
    <property type="entry name" value="DEXDc"/>
    <property type="match status" value="1"/>
</dbReference>
<evidence type="ECO:0000313" key="14">
    <source>
        <dbReference type="EMBL" id="EGS22909.1"/>
    </source>
</evidence>
<feature type="region of interest" description="Disordered" evidence="9">
    <location>
        <begin position="22"/>
        <end position="122"/>
    </location>
</feature>
<feature type="compositionally biased region" description="Low complexity" evidence="9">
    <location>
        <begin position="28"/>
        <end position="41"/>
    </location>
</feature>
<feature type="domain" description="Dicer dsRNA-binding fold" evidence="13">
    <location>
        <begin position="774"/>
        <end position="878"/>
    </location>
</feature>
<feature type="domain" description="RNase III" evidence="10">
    <location>
        <begin position="1323"/>
        <end position="1375"/>
    </location>
</feature>
<feature type="region of interest" description="Disordered" evidence="9">
    <location>
        <begin position="136"/>
        <end position="195"/>
    </location>
</feature>
<evidence type="ECO:0000256" key="5">
    <source>
        <dbReference type="ARBA" id="ARBA00022806"/>
    </source>
</evidence>
<dbReference type="SUPFAM" id="SSF69065">
    <property type="entry name" value="RNase III domain-like"/>
    <property type="match status" value="2"/>
</dbReference>
<dbReference type="PROSITE" id="PS51327">
    <property type="entry name" value="DICER_DSRBF"/>
    <property type="match status" value="1"/>
</dbReference>
<dbReference type="CDD" id="cd18034">
    <property type="entry name" value="DEXHc_dicer"/>
    <property type="match status" value="1"/>
</dbReference>